<dbReference type="VEuPathDB" id="TriTrypDB:TvY486_0027950"/>
<dbReference type="Proteomes" id="UP000009027">
    <property type="component" value="Unassembled WGS sequence"/>
</dbReference>
<accession>F9WR50</accession>
<dbReference type="EMBL" id="CAEX01004705">
    <property type="protein sequence ID" value="CCD20034.1"/>
    <property type="molecule type" value="Genomic_DNA"/>
</dbReference>
<organism evidence="1 2">
    <name type="scientific">Trypanosoma vivax (strain Y486)</name>
    <dbReference type="NCBI Taxonomy" id="1055687"/>
    <lineage>
        <taxon>Eukaryota</taxon>
        <taxon>Discoba</taxon>
        <taxon>Euglenozoa</taxon>
        <taxon>Kinetoplastea</taxon>
        <taxon>Metakinetoplastina</taxon>
        <taxon>Trypanosomatida</taxon>
        <taxon>Trypanosomatidae</taxon>
        <taxon>Trypanosoma</taxon>
        <taxon>Duttonella</taxon>
    </lineage>
</organism>
<name>F9WR50_TRYVY</name>
<evidence type="ECO:0000313" key="1">
    <source>
        <dbReference type="EMBL" id="CCD20034.1"/>
    </source>
</evidence>
<proteinExistence type="predicted"/>
<reference evidence="1 2" key="1">
    <citation type="journal article" date="2012" name="Proc. Natl. Acad. Sci. U.S.A.">
        <title>Antigenic diversity is generated by distinct evolutionary mechanisms in African trypanosome species.</title>
        <authorList>
            <person name="Jackson A.P."/>
            <person name="Berry A."/>
            <person name="Aslett M."/>
            <person name="Allison H.C."/>
            <person name="Burton P."/>
            <person name="Vavrova-Anderson J."/>
            <person name="Brown R."/>
            <person name="Browne H."/>
            <person name="Corton N."/>
            <person name="Hauser H."/>
            <person name="Gamble J."/>
            <person name="Gilderthorp R."/>
            <person name="Marcello L."/>
            <person name="McQuillan J."/>
            <person name="Otto T.D."/>
            <person name="Quail M.A."/>
            <person name="Sanders M.J."/>
            <person name="van Tonder A."/>
            <person name="Ginger M.L."/>
            <person name="Field M.C."/>
            <person name="Barry J.D."/>
            <person name="Hertz-Fowler C."/>
            <person name="Berriman M."/>
        </authorList>
    </citation>
    <scope>NUCLEOTIDE SEQUENCE</scope>
    <source>
        <strain evidence="1 2">Y486</strain>
    </source>
</reference>
<gene>
    <name evidence="1" type="ORF">TvY486_0027950</name>
</gene>
<protein>
    <submittedName>
        <fullName evidence="1">Uncharacterized protein</fullName>
    </submittedName>
</protein>
<dbReference type="AlphaFoldDB" id="F9WR50"/>
<sequence length="302" mass="31904">MNAAVVFSPSFLRRTALVTCMSVSSVERAGLNPACCGCSLSSMQSLTRRATMRSISLHSVLVSVTGRKDAMLFAGFFGFSSGTMMPCLHLAGTCPVRKLQLNSRKMHLLDTLPSCFNSSQWISSSPGPVPEDNSRSAMSSNVSVIGRNVLCLVLGFFISGACGASVDLAMCISANACACWRLVGGWPSTTSTGDVSGRGAYIDIARFQLAESVVNSFGTFSFHRPSAVSASTFLRQRIGASRFHSFLHSWTILSSFASSGVQKSGATPLPLGIVIFAAIQMPLATASFRATAPLPDLSFLGI</sequence>
<keyword evidence="2" id="KW-1185">Reference proteome</keyword>
<evidence type="ECO:0000313" key="2">
    <source>
        <dbReference type="Proteomes" id="UP000009027"/>
    </source>
</evidence>